<dbReference type="Proteomes" id="UP000190092">
    <property type="component" value="Unassembled WGS sequence"/>
</dbReference>
<dbReference type="AlphaFoldDB" id="A0A1T4RL03"/>
<feature type="chain" id="PRO_5012142845" evidence="1">
    <location>
        <begin position="22"/>
        <end position="171"/>
    </location>
</feature>
<dbReference type="STRING" id="225324.SAMN02745126_03892"/>
<evidence type="ECO:0000256" key="1">
    <source>
        <dbReference type="SAM" id="SignalP"/>
    </source>
</evidence>
<sequence length="171" mass="18835">MYRTLLPVLFVAFGLLSPAYAQQWKDYQPRGEGYRVEFPGTPTEDTRRTSTNAGVIESHTSALSIGNQTFITVRSEYPSTMTMGDPETNLDRAGAGSIQRANGTLRRQERLTVGDAPARHLVIDIPGSNQVADTLLVMQDHRLIQAVYVGPAAVQEAPEARRFLSSFALVR</sequence>
<dbReference type="OrthoDB" id="7375660at2"/>
<protein>
    <submittedName>
        <fullName evidence="2">Uncharacterized protein</fullName>
    </submittedName>
</protein>
<gene>
    <name evidence="2" type="ORF">SAMN02745126_03892</name>
</gene>
<evidence type="ECO:0000313" key="2">
    <source>
        <dbReference type="EMBL" id="SKA16577.1"/>
    </source>
</evidence>
<organism evidence="2 3">
    <name type="scientific">Enhydrobacter aerosaccus</name>
    <dbReference type="NCBI Taxonomy" id="225324"/>
    <lineage>
        <taxon>Bacteria</taxon>
        <taxon>Pseudomonadati</taxon>
        <taxon>Pseudomonadota</taxon>
        <taxon>Alphaproteobacteria</taxon>
        <taxon>Hyphomicrobiales</taxon>
        <taxon>Enhydrobacter</taxon>
    </lineage>
</organism>
<name>A0A1T4RL03_9HYPH</name>
<proteinExistence type="predicted"/>
<dbReference type="EMBL" id="FUWJ01000005">
    <property type="protein sequence ID" value="SKA16577.1"/>
    <property type="molecule type" value="Genomic_DNA"/>
</dbReference>
<feature type="signal peptide" evidence="1">
    <location>
        <begin position="1"/>
        <end position="21"/>
    </location>
</feature>
<reference evidence="3" key="1">
    <citation type="submission" date="2017-02" db="EMBL/GenBank/DDBJ databases">
        <authorList>
            <person name="Varghese N."/>
            <person name="Submissions S."/>
        </authorList>
    </citation>
    <scope>NUCLEOTIDE SEQUENCE [LARGE SCALE GENOMIC DNA]</scope>
    <source>
        <strain evidence="3">ATCC 27094</strain>
    </source>
</reference>
<keyword evidence="3" id="KW-1185">Reference proteome</keyword>
<keyword evidence="1" id="KW-0732">Signal</keyword>
<evidence type="ECO:0000313" key="3">
    <source>
        <dbReference type="Proteomes" id="UP000190092"/>
    </source>
</evidence>
<accession>A0A1T4RL03</accession>
<dbReference type="RefSeq" id="WP_085935571.1">
    <property type="nucleotide sequence ID" value="NZ_FUWJ01000005.1"/>
</dbReference>